<dbReference type="Gene3D" id="1.10.10.10">
    <property type="entry name" value="Winged helix-like DNA-binding domain superfamily/Winged helix DNA-binding domain"/>
    <property type="match status" value="1"/>
</dbReference>
<reference evidence="1 2" key="1">
    <citation type="journal article" date="2016" name="Nat. Commun.">
        <title>Thousands of microbial genomes shed light on interconnected biogeochemical processes in an aquifer system.</title>
        <authorList>
            <person name="Anantharaman K."/>
            <person name="Brown C.T."/>
            <person name="Hug L.A."/>
            <person name="Sharon I."/>
            <person name="Castelle C.J."/>
            <person name="Probst A.J."/>
            <person name="Thomas B.C."/>
            <person name="Singh A."/>
            <person name="Wilkins M.J."/>
            <person name="Karaoz U."/>
            <person name="Brodie E.L."/>
            <person name="Williams K.H."/>
            <person name="Hubbard S.S."/>
            <person name="Banfield J.F."/>
        </authorList>
    </citation>
    <scope>NUCLEOTIDE SEQUENCE [LARGE SCALE GENOMIC DNA]</scope>
</reference>
<sequence>MKAPEGEGLIQLNQNGKKSIYYAPRKRMLSNGESRVRLSKQRSKLFSHLIAHPDEILSRTDVFRLLFPSTPLPENEYEAFKVLKLTTGIITQLRNKLKSVDPTLAESVKTIKGVGITYVPQAK</sequence>
<dbReference type="GO" id="GO:0006355">
    <property type="term" value="P:regulation of DNA-templated transcription"/>
    <property type="evidence" value="ECO:0007669"/>
    <property type="project" value="InterPro"/>
</dbReference>
<gene>
    <name evidence="1" type="ORF">A3A79_05400</name>
</gene>
<evidence type="ECO:0000313" key="2">
    <source>
        <dbReference type="Proteomes" id="UP000178759"/>
    </source>
</evidence>
<dbReference type="InterPro" id="IPR016032">
    <property type="entry name" value="Sig_transdc_resp-reg_C-effctor"/>
</dbReference>
<proteinExistence type="predicted"/>
<protein>
    <recommendedName>
        <fullName evidence="3">OmpR/PhoB-type domain-containing protein</fullName>
    </recommendedName>
</protein>
<dbReference type="STRING" id="1798392.A3A79_05400"/>
<evidence type="ECO:0000313" key="1">
    <source>
        <dbReference type="EMBL" id="OGG24590.1"/>
    </source>
</evidence>
<organism evidence="1 2">
    <name type="scientific">Candidatus Gottesmanbacteria bacterium RIFCSPLOWO2_01_FULL_43_11b</name>
    <dbReference type="NCBI Taxonomy" id="1798392"/>
    <lineage>
        <taxon>Bacteria</taxon>
        <taxon>Candidatus Gottesmaniibacteriota</taxon>
    </lineage>
</organism>
<evidence type="ECO:0008006" key="3">
    <source>
        <dbReference type="Google" id="ProtNLM"/>
    </source>
</evidence>
<name>A0A1F6AIN3_9BACT</name>
<accession>A0A1F6AIN3</accession>
<dbReference type="AlphaFoldDB" id="A0A1F6AIN3"/>
<dbReference type="GO" id="GO:0003677">
    <property type="term" value="F:DNA binding"/>
    <property type="evidence" value="ECO:0007669"/>
    <property type="project" value="InterPro"/>
</dbReference>
<dbReference type="InterPro" id="IPR036388">
    <property type="entry name" value="WH-like_DNA-bd_sf"/>
</dbReference>
<comment type="caution">
    <text evidence="1">The sequence shown here is derived from an EMBL/GenBank/DDBJ whole genome shotgun (WGS) entry which is preliminary data.</text>
</comment>
<dbReference type="Proteomes" id="UP000178759">
    <property type="component" value="Unassembled WGS sequence"/>
</dbReference>
<dbReference type="SUPFAM" id="SSF46894">
    <property type="entry name" value="C-terminal effector domain of the bipartite response regulators"/>
    <property type="match status" value="1"/>
</dbReference>
<dbReference type="EMBL" id="MFJV01000001">
    <property type="protein sequence ID" value="OGG24590.1"/>
    <property type="molecule type" value="Genomic_DNA"/>
</dbReference>